<dbReference type="RefSeq" id="WP_013818661.1">
    <property type="nucleotide sequence ID" value="NC_015572.1"/>
</dbReference>
<dbReference type="OrthoDB" id="9802051at2"/>
<dbReference type="InterPro" id="IPR050336">
    <property type="entry name" value="Chromosome_partition/occlusion"/>
</dbReference>
<evidence type="ECO:0000313" key="3">
    <source>
        <dbReference type="Proteomes" id="UP000008888"/>
    </source>
</evidence>
<reference evidence="2 3" key="1">
    <citation type="journal article" date="2011" name="J. Bacteriol.">
        <title>Complete Genome Sequence of the Aerobic Marine Methanotroph Methylomonas methanica MC09.</title>
        <authorList>
            <person name="Boden R."/>
            <person name="Cunliffe M."/>
            <person name="Scanlan J."/>
            <person name="Moussard H."/>
            <person name="Kits K.D."/>
            <person name="Klotz M.G."/>
            <person name="Jetten M.S."/>
            <person name="Vuilleumier S."/>
            <person name="Han J."/>
            <person name="Peters L."/>
            <person name="Mikhailova N."/>
            <person name="Teshima H."/>
            <person name="Tapia R."/>
            <person name="Kyrpides N."/>
            <person name="Ivanova N."/>
            <person name="Pagani I."/>
            <person name="Cheng J.F."/>
            <person name="Goodwin L."/>
            <person name="Han C."/>
            <person name="Hauser L."/>
            <person name="Land M.L."/>
            <person name="Lapidus A."/>
            <person name="Lucas S."/>
            <person name="Pitluck S."/>
            <person name="Woyke T."/>
            <person name="Stein L."/>
            <person name="Murrell J.C."/>
        </authorList>
    </citation>
    <scope>NUCLEOTIDE SEQUENCE [LARGE SCALE GENOMIC DNA]</scope>
    <source>
        <strain evidence="2 3">MC09</strain>
    </source>
</reference>
<dbReference type="EMBL" id="CP002738">
    <property type="protein sequence ID" value="AEG00414.1"/>
    <property type="molecule type" value="Genomic_DNA"/>
</dbReference>
<name>G0A584_METMM</name>
<sequence>MLATKRYEYLPIELIQYHHTLTNHRELDRAKVAHLERDIVANGLFEPLVVWERQSKEYYLVGGFHRMEAIQAIRRSHPGYFDQVDVRVVAGDPDEIKALNLKLNSDRVDTRITDYFQTVIYLNNANWSKERIAEFFDKSVSWIEDIIRYAPMITDAMREKLANGELSWSRAKDILRKALKAPPGNEKSIIETELAQPAQAISKPLPFKSTVKRLSVWMEKAPKRTFKVNAADLHALLITLNGKNVSPEYLERARQAFPMLWDDEEGD</sequence>
<reference evidence="3" key="3">
    <citation type="submission" date="2011-05" db="EMBL/GenBank/DDBJ databases">
        <title>Complete sequence of Methylomonas methanica MC09.</title>
        <authorList>
            <consortium name="US DOE Joint Genome Institute"/>
            <person name="Lucas S."/>
            <person name="Han J."/>
            <person name="Lapidus A."/>
            <person name="Cheng J.-F."/>
            <person name="Goodwin L."/>
            <person name="Pitluck S."/>
            <person name="Peters L."/>
            <person name="Mikhailova N."/>
            <person name="Teshima H."/>
            <person name="Han C."/>
            <person name="Tapia R."/>
            <person name="Land M."/>
            <person name="Hauser L."/>
            <person name="Kyrpides N."/>
            <person name="Ivanova N."/>
            <person name="Pagani I."/>
            <person name="Stein L."/>
            <person name="Woyke T."/>
        </authorList>
    </citation>
    <scope>NUCLEOTIDE SEQUENCE [LARGE SCALE GENOMIC DNA]</scope>
    <source>
        <strain evidence="3">MC09</strain>
    </source>
</reference>
<dbReference type="GO" id="GO:0007059">
    <property type="term" value="P:chromosome segregation"/>
    <property type="evidence" value="ECO:0007669"/>
    <property type="project" value="TreeGrafter"/>
</dbReference>
<dbReference type="InterPro" id="IPR036086">
    <property type="entry name" value="ParB/Sulfiredoxin_sf"/>
</dbReference>
<dbReference type="Proteomes" id="UP000008888">
    <property type="component" value="Chromosome"/>
</dbReference>
<dbReference type="SMART" id="SM00470">
    <property type="entry name" value="ParB"/>
    <property type="match status" value="1"/>
</dbReference>
<keyword evidence="3" id="KW-1185">Reference proteome</keyword>
<dbReference type="Pfam" id="PF02195">
    <property type="entry name" value="ParB_N"/>
    <property type="match status" value="1"/>
</dbReference>
<organism evidence="2 3">
    <name type="scientific">Methylomonas methanica (strain DSM 25384 / MC09)</name>
    <dbReference type="NCBI Taxonomy" id="857087"/>
    <lineage>
        <taxon>Bacteria</taxon>
        <taxon>Pseudomonadati</taxon>
        <taxon>Pseudomonadota</taxon>
        <taxon>Gammaproteobacteria</taxon>
        <taxon>Methylococcales</taxon>
        <taxon>Methylococcaceae</taxon>
        <taxon>Methylomonas</taxon>
    </lineage>
</organism>
<dbReference type="PANTHER" id="PTHR33375:SF1">
    <property type="entry name" value="CHROMOSOME-PARTITIONING PROTEIN PARB-RELATED"/>
    <property type="match status" value="1"/>
</dbReference>
<reference key="2">
    <citation type="submission" date="2011-05" db="EMBL/GenBank/DDBJ databases">
        <title>Complete genome sequence of the aerobic marine methanotroph Methylomonas methanica MC09.</title>
        <authorList>
            <person name="Boden R."/>
            <person name="Cunliffe M."/>
            <person name="Scanlan J."/>
            <person name="Moussard H."/>
            <person name="Kits K.D."/>
            <person name="Klotz M."/>
            <person name="Jetten M."/>
            <person name="Vuilleumier S."/>
            <person name="Han J."/>
            <person name="Peters L."/>
            <person name="Mikhailova N."/>
            <person name="Teshima H."/>
            <person name="Tapia R."/>
            <person name="Kyrpides N."/>
            <person name="Ivanova N."/>
            <person name="Pagani I."/>
            <person name="Cheng J.-F."/>
            <person name="Goodwin L."/>
            <person name="Han C."/>
            <person name="Hauser L."/>
            <person name="Land M."/>
            <person name="Lapidus A."/>
            <person name="Lucas S."/>
            <person name="Pitluck S."/>
            <person name="Woyke T."/>
            <person name="Stein L.Y."/>
            <person name="Murrell C."/>
        </authorList>
    </citation>
    <scope>NUCLEOTIDE SEQUENCE</scope>
    <source>
        <strain>MC09</strain>
    </source>
</reference>
<dbReference type="InterPro" id="IPR003115">
    <property type="entry name" value="ParB_N"/>
</dbReference>
<accession>G0A584</accession>
<dbReference type="Gene3D" id="1.10.10.2830">
    <property type="match status" value="1"/>
</dbReference>
<dbReference type="STRING" id="857087.Metme_2003"/>
<feature type="domain" description="ParB-like N-terminal" evidence="1">
    <location>
        <begin position="8"/>
        <end position="105"/>
    </location>
</feature>
<gene>
    <name evidence="2" type="ordered locus">Metme_2003</name>
</gene>
<dbReference type="KEGG" id="mmt:Metme_2003"/>
<dbReference type="GO" id="GO:0005694">
    <property type="term" value="C:chromosome"/>
    <property type="evidence" value="ECO:0007669"/>
    <property type="project" value="TreeGrafter"/>
</dbReference>
<dbReference type="SUPFAM" id="SSF109709">
    <property type="entry name" value="KorB DNA-binding domain-like"/>
    <property type="match status" value="1"/>
</dbReference>
<dbReference type="PANTHER" id="PTHR33375">
    <property type="entry name" value="CHROMOSOME-PARTITIONING PROTEIN PARB-RELATED"/>
    <property type="match status" value="1"/>
</dbReference>
<protein>
    <submittedName>
        <fullName evidence="2">ParB domain protein nuclease</fullName>
    </submittedName>
</protein>
<dbReference type="AlphaFoldDB" id="G0A584"/>
<evidence type="ECO:0000313" key="2">
    <source>
        <dbReference type="EMBL" id="AEG00414.1"/>
    </source>
</evidence>
<dbReference type="eggNOG" id="COG1475">
    <property type="taxonomic scope" value="Bacteria"/>
</dbReference>
<dbReference type="Gene3D" id="3.90.1530.30">
    <property type="match status" value="1"/>
</dbReference>
<proteinExistence type="predicted"/>
<dbReference type="SUPFAM" id="SSF110849">
    <property type="entry name" value="ParB/Sulfiredoxin"/>
    <property type="match status" value="1"/>
</dbReference>
<dbReference type="HOGENOM" id="CLU_1041349_0_0_6"/>
<evidence type="ECO:0000259" key="1">
    <source>
        <dbReference type="SMART" id="SM00470"/>
    </source>
</evidence>